<feature type="transmembrane region" description="Helical" evidence="7">
    <location>
        <begin position="99"/>
        <end position="118"/>
    </location>
</feature>
<evidence type="ECO:0000256" key="6">
    <source>
        <dbReference type="ARBA" id="ARBA00023136"/>
    </source>
</evidence>
<feature type="transmembrane region" description="Helical" evidence="7">
    <location>
        <begin position="256"/>
        <end position="276"/>
    </location>
</feature>
<evidence type="ECO:0000256" key="5">
    <source>
        <dbReference type="ARBA" id="ARBA00022989"/>
    </source>
</evidence>
<evidence type="ECO:0000313" key="9">
    <source>
        <dbReference type="Proteomes" id="UP000664288"/>
    </source>
</evidence>
<feature type="transmembrane region" description="Helical" evidence="7">
    <location>
        <begin position="130"/>
        <end position="149"/>
    </location>
</feature>
<dbReference type="RefSeq" id="WP_207351967.1">
    <property type="nucleotide sequence ID" value="NZ_JAFMPY010000020.1"/>
</dbReference>
<evidence type="ECO:0000256" key="7">
    <source>
        <dbReference type="SAM" id="Phobius"/>
    </source>
</evidence>
<dbReference type="InterPro" id="IPR018383">
    <property type="entry name" value="UPF0324_pro"/>
</dbReference>
<keyword evidence="9" id="KW-1185">Reference proteome</keyword>
<reference evidence="8 9" key="1">
    <citation type="submission" date="2021-03" db="EMBL/GenBank/DDBJ databases">
        <title>Whole genome sequence of Jiella sp. MQZ13P-4.</title>
        <authorList>
            <person name="Tuo L."/>
        </authorList>
    </citation>
    <scope>NUCLEOTIDE SEQUENCE [LARGE SCALE GENOMIC DNA]</scope>
    <source>
        <strain evidence="8 9">MQZ13P-4</strain>
    </source>
</reference>
<keyword evidence="6 7" id="KW-0472">Membrane</keyword>
<organism evidence="8 9">
    <name type="scientific">Jiella sonneratiae</name>
    <dbReference type="NCBI Taxonomy" id="2816856"/>
    <lineage>
        <taxon>Bacteria</taxon>
        <taxon>Pseudomonadati</taxon>
        <taxon>Pseudomonadota</taxon>
        <taxon>Alphaproteobacteria</taxon>
        <taxon>Hyphomicrobiales</taxon>
        <taxon>Aurantimonadaceae</taxon>
        <taxon>Jiella</taxon>
    </lineage>
</organism>
<accession>A0ABS3J8A3</accession>
<comment type="subcellular location">
    <subcellularLocation>
        <location evidence="1">Cell membrane</location>
        <topology evidence="1">Multi-pass membrane protein</topology>
    </subcellularLocation>
</comment>
<dbReference type="Pfam" id="PF03601">
    <property type="entry name" value="Cons_hypoth698"/>
    <property type="match status" value="1"/>
</dbReference>
<dbReference type="PANTHER" id="PTHR30106:SF2">
    <property type="entry name" value="UPF0324 INNER MEMBRANE PROTEIN YEIH"/>
    <property type="match status" value="1"/>
</dbReference>
<protein>
    <submittedName>
        <fullName evidence="8">YeiH family putative sulfate export transporter</fullName>
    </submittedName>
</protein>
<name>A0ABS3J8A3_9HYPH</name>
<evidence type="ECO:0000256" key="3">
    <source>
        <dbReference type="ARBA" id="ARBA00022475"/>
    </source>
</evidence>
<keyword evidence="3" id="KW-1003">Cell membrane</keyword>
<feature type="transmembrane region" description="Helical" evidence="7">
    <location>
        <begin position="161"/>
        <end position="181"/>
    </location>
</feature>
<dbReference type="Proteomes" id="UP000664288">
    <property type="component" value="Unassembled WGS sequence"/>
</dbReference>
<comment type="similarity">
    <text evidence="2">Belongs to the UPF0324 family.</text>
</comment>
<sequence>MTTVSQISTADEPAKAGSILPGLALTCAIALAAFGLHQLPGLGFLSPLILAIVLGMALHNTIGTPAAALSGVKFGLRRVLRAGIVLLGLQLTLSQVGEVGWSGAAVIVVTLVSTFGFTKWLGRIIGVDHKLAELIAAGTSICGASAVIATNTVTRARDEDVAYAVACVTVFGSLSMVLLPLAGDAFGLTPQAYGLWTGASIHEVAQVVAAAFQGGEAAGHIGTIAKLTRVLMLAPMVLALGYAATRRRKPDQAGGGSVPVPWFVFGFMAMVGVASTGMVPDAAMPGVVFTTQFLLAVALASMGLETDLRKLAAKGLRPALLGAAAWLFILVLALALILLTGAAG</sequence>
<gene>
    <name evidence="8" type="ORF">J1C47_16940</name>
</gene>
<feature type="transmembrane region" description="Helical" evidence="7">
    <location>
        <begin position="16"/>
        <end position="36"/>
    </location>
</feature>
<evidence type="ECO:0000256" key="2">
    <source>
        <dbReference type="ARBA" id="ARBA00007977"/>
    </source>
</evidence>
<feature type="transmembrane region" description="Helical" evidence="7">
    <location>
        <begin position="316"/>
        <end position="339"/>
    </location>
</feature>
<feature type="transmembrane region" description="Helical" evidence="7">
    <location>
        <begin position="42"/>
        <end position="62"/>
    </location>
</feature>
<keyword evidence="4 7" id="KW-0812">Transmembrane</keyword>
<keyword evidence="5 7" id="KW-1133">Transmembrane helix</keyword>
<comment type="caution">
    <text evidence="8">The sequence shown here is derived from an EMBL/GenBank/DDBJ whole genome shotgun (WGS) entry which is preliminary data.</text>
</comment>
<proteinExistence type="inferred from homology"/>
<feature type="transmembrane region" description="Helical" evidence="7">
    <location>
        <begin position="282"/>
        <end position="304"/>
    </location>
</feature>
<evidence type="ECO:0000256" key="1">
    <source>
        <dbReference type="ARBA" id="ARBA00004651"/>
    </source>
</evidence>
<evidence type="ECO:0000256" key="4">
    <source>
        <dbReference type="ARBA" id="ARBA00022692"/>
    </source>
</evidence>
<feature type="transmembrane region" description="Helical" evidence="7">
    <location>
        <begin position="224"/>
        <end position="244"/>
    </location>
</feature>
<dbReference type="PANTHER" id="PTHR30106">
    <property type="entry name" value="INNER MEMBRANE PROTEIN YEIH-RELATED"/>
    <property type="match status" value="1"/>
</dbReference>
<dbReference type="EMBL" id="JAFMPY010000020">
    <property type="protein sequence ID" value="MBO0905332.1"/>
    <property type="molecule type" value="Genomic_DNA"/>
</dbReference>
<evidence type="ECO:0000313" key="8">
    <source>
        <dbReference type="EMBL" id="MBO0905332.1"/>
    </source>
</evidence>